<feature type="transmembrane region" description="Helical" evidence="1">
    <location>
        <begin position="230"/>
        <end position="263"/>
    </location>
</feature>
<keyword evidence="1" id="KW-0472">Membrane</keyword>
<proteinExistence type="predicted"/>
<dbReference type="Proteomes" id="UP000746595">
    <property type="component" value="Unassembled WGS sequence"/>
</dbReference>
<feature type="transmembrane region" description="Helical" evidence="1">
    <location>
        <begin position="109"/>
        <end position="127"/>
    </location>
</feature>
<feature type="transmembrane region" description="Helical" evidence="1">
    <location>
        <begin position="195"/>
        <end position="218"/>
    </location>
</feature>
<dbReference type="EMBL" id="JAAWVT010000001">
    <property type="protein sequence ID" value="NKG19596.1"/>
    <property type="molecule type" value="Genomic_DNA"/>
</dbReference>
<feature type="transmembrane region" description="Helical" evidence="1">
    <location>
        <begin position="157"/>
        <end position="175"/>
    </location>
</feature>
<evidence type="ECO:0000313" key="3">
    <source>
        <dbReference type="Proteomes" id="UP000746595"/>
    </source>
</evidence>
<sequence>MPFTLAHPAAILPFLRQPFVPIALVAGAMAPDLPYFAMVSSTSTAWYANVLNGTNSHDFAQILSVGLPLSLILAAILWLVVKPLRWALPESWVPQKPVFKGRPPTSARVALWTFYSLMVGLLTHLVWDSVTHTNGWVVERVPLLASEPFAGIAVYRLLQHGSTLAGLVILVLWYLKRRKNSAHLDKKTAPASKKLRTVFLVLVLALVAVTAAVSGLGSSTVLEDPIGAESFLWIIITRGGAALLVTLVCLAVVWHVVALIRLLSTMLRANNRA</sequence>
<keyword evidence="3" id="KW-1185">Reference proteome</keyword>
<name>A0ABX1G047_9MICC</name>
<dbReference type="RefSeq" id="WP_168150529.1">
    <property type="nucleotide sequence ID" value="NZ_JAAWVT010000001.1"/>
</dbReference>
<reference evidence="2 3" key="1">
    <citation type="submission" date="2020-04" db="EMBL/GenBank/DDBJ databases">
        <title>Paeniglutamicibacter sp. ANT13_2, a novel actinomycete isolated from sediment in Antarctica.</title>
        <authorList>
            <person name="Sakdapetsiri C."/>
            <person name="Pinyakong O."/>
        </authorList>
    </citation>
    <scope>NUCLEOTIDE SEQUENCE [LARGE SCALE GENOMIC DNA]</scope>
    <source>
        <strain evidence="2 3">ANT13_2</strain>
    </source>
</reference>
<keyword evidence="1" id="KW-1133">Transmembrane helix</keyword>
<dbReference type="Pfam" id="PF13803">
    <property type="entry name" value="DUF4184"/>
    <property type="match status" value="1"/>
</dbReference>
<protein>
    <submittedName>
        <fullName evidence="2">DUF4184 family protein</fullName>
    </submittedName>
</protein>
<comment type="caution">
    <text evidence="2">The sequence shown here is derived from an EMBL/GenBank/DDBJ whole genome shotgun (WGS) entry which is preliminary data.</text>
</comment>
<organism evidence="2 3">
    <name type="scientific">Paeniglutamicibacter terrestris</name>
    <dbReference type="NCBI Taxonomy" id="2723403"/>
    <lineage>
        <taxon>Bacteria</taxon>
        <taxon>Bacillati</taxon>
        <taxon>Actinomycetota</taxon>
        <taxon>Actinomycetes</taxon>
        <taxon>Micrococcales</taxon>
        <taxon>Micrococcaceae</taxon>
        <taxon>Paeniglutamicibacter</taxon>
    </lineage>
</organism>
<gene>
    <name evidence="2" type="ORF">HED64_02595</name>
</gene>
<evidence type="ECO:0000313" key="2">
    <source>
        <dbReference type="EMBL" id="NKG19596.1"/>
    </source>
</evidence>
<feature type="transmembrane region" description="Helical" evidence="1">
    <location>
        <begin position="59"/>
        <end position="81"/>
    </location>
</feature>
<evidence type="ECO:0000256" key="1">
    <source>
        <dbReference type="SAM" id="Phobius"/>
    </source>
</evidence>
<accession>A0ABX1G047</accession>
<keyword evidence="1" id="KW-0812">Transmembrane</keyword>
<dbReference type="InterPro" id="IPR025238">
    <property type="entry name" value="DUF4184"/>
</dbReference>